<dbReference type="GO" id="GO:0005737">
    <property type="term" value="C:cytoplasm"/>
    <property type="evidence" value="ECO:0007669"/>
    <property type="project" value="TreeGrafter"/>
</dbReference>
<dbReference type="GO" id="GO:0006508">
    <property type="term" value="P:proteolysis"/>
    <property type="evidence" value="ECO:0007669"/>
    <property type="project" value="TreeGrafter"/>
</dbReference>
<accession>A0A5C3KU92</accession>
<dbReference type="EMBL" id="ML210212">
    <property type="protein sequence ID" value="TFK23765.1"/>
    <property type="molecule type" value="Genomic_DNA"/>
</dbReference>
<proteinExistence type="inferred from homology"/>
<dbReference type="Proteomes" id="UP000307440">
    <property type="component" value="Unassembled WGS sequence"/>
</dbReference>
<dbReference type="InterPro" id="IPR050452">
    <property type="entry name" value="Metacaspase"/>
</dbReference>
<sequence>MRGTQHYQSLAFLHGIQADTLKDSKWPNAWPVTPFSLALNHVNPVIERRALLICITYLNTPLRLKLIKPHSDAKMAKALLLEKGYEEKEIVVLTDAPGTAEHLIPTRANIMRELKEFVRSNAKDYFFLYAGHSGQKKQIINEDLLKSWSDKAFEGIGKEEDEHDEYIVPVDAVKGPSLEDIDDGPESIILDDELNRYLIQPLPLGAIFLAVLDCCHSATLLDLKHHRCNRFWTWASKARRAFRKLVAEPITSIYGDPNATPCDSFHIPGMPRRQWCDGWCPRRDHRTKYLAICFAACKDGQTTYEGTMPTLTEIFVEYMSTQSDRRLRDLVLAAIENNMEQRRFINDIIKHPGKYVYESDLDRWRALKAVKEELDRAGSPTPQLSSNHPLRLDGPLPCPWRRRVLD</sequence>
<dbReference type="AlphaFoldDB" id="A0A5C3KU92"/>
<evidence type="ECO:0000313" key="3">
    <source>
        <dbReference type="Proteomes" id="UP000307440"/>
    </source>
</evidence>
<dbReference type="GO" id="GO:0004197">
    <property type="term" value="F:cysteine-type endopeptidase activity"/>
    <property type="evidence" value="ECO:0007669"/>
    <property type="project" value="TreeGrafter"/>
</dbReference>
<dbReference type="Gene3D" id="3.40.50.12660">
    <property type="match status" value="1"/>
</dbReference>
<dbReference type="PANTHER" id="PTHR48104:SF30">
    <property type="entry name" value="METACASPASE-1"/>
    <property type="match status" value="1"/>
</dbReference>
<evidence type="ECO:0008006" key="4">
    <source>
        <dbReference type="Google" id="ProtNLM"/>
    </source>
</evidence>
<dbReference type="OrthoDB" id="3223806at2759"/>
<name>A0A5C3KU92_COPMA</name>
<comment type="similarity">
    <text evidence="1">Belongs to the peptidase C14B family.</text>
</comment>
<reference evidence="2 3" key="1">
    <citation type="journal article" date="2019" name="Nat. Ecol. Evol.">
        <title>Megaphylogeny resolves global patterns of mushroom evolution.</title>
        <authorList>
            <person name="Varga T."/>
            <person name="Krizsan K."/>
            <person name="Foldi C."/>
            <person name="Dima B."/>
            <person name="Sanchez-Garcia M."/>
            <person name="Sanchez-Ramirez S."/>
            <person name="Szollosi G.J."/>
            <person name="Szarkandi J.G."/>
            <person name="Papp V."/>
            <person name="Albert L."/>
            <person name="Andreopoulos W."/>
            <person name="Angelini C."/>
            <person name="Antonin V."/>
            <person name="Barry K.W."/>
            <person name="Bougher N.L."/>
            <person name="Buchanan P."/>
            <person name="Buyck B."/>
            <person name="Bense V."/>
            <person name="Catcheside P."/>
            <person name="Chovatia M."/>
            <person name="Cooper J."/>
            <person name="Damon W."/>
            <person name="Desjardin D."/>
            <person name="Finy P."/>
            <person name="Geml J."/>
            <person name="Haridas S."/>
            <person name="Hughes K."/>
            <person name="Justo A."/>
            <person name="Karasinski D."/>
            <person name="Kautmanova I."/>
            <person name="Kiss B."/>
            <person name="Kocsube S."/>
            <person name="Kotiranta H."/>
            <person name="LaButti K.M."/>
            <person name="Lechner B.E."/>
            <person name="Liimatainen K."/>
            <person name="Lipzen A."/>
            <person name="Lukacs Z."/>
            <person name="Mihaltcheva S."/>
            <person name="Morgado L.N."/>
            <person name="Niskanen T."/>
            <person name="Noordeloos M.E."/>
            <person name="Ohm R.A."/>
            <person name="Ortiz-Santana B."/>
            <person name="Ovrebo C."/>
            <person name="Racz N."/>
            <person name="Riley R."/>
            <person name="Savchenko A."/>
            <person name="Shiryaev A."/>
            <person name="Soop K."/>
            <person name="Spirin V."/>
            <person name="Szebenyi C."/>
            <person name="Tomsovsky M."/>
            <person name="Tulloss R.E."/>
            <person name="Uehling J."/>
            <person name="Grigoriev I.V."/>
            <person name="Vagvolgyi C."/>
            <person name="Papp T."/>
            <person name="Martin F.M."/>
            <person name="Miettinen O."/>
            <person name="Hibbett D.S."/>
            <person name="Nagy L.G."/>
        </authorList>
    </citation>
    <scope>NUCLEOTIDE SEQUENCE [LARGE SCALE GENOMIC DNA]</scope>
    <source>
        <strain evidence="2 3">CBS 121175</strain>
    </source>
</reference>
<organism evidence="2 3">
    <name type="scientific">Coprinopsis marcescibilis</name>
    <name type="common">Agaric fungus</name>
    <name type="synonym">Psathyrella marcescibilis</name>
    <dbReference type="NCBI Taxonomy" id="230819"/>
    <lineage>
        <taxon>Eukaryota</taxon>
        <taxon>Fungi</taxon>
        <taxon>Dikarya</taxon>
        <taxon>Basidiomycota</taxon>
        <taxon>Agaricomycotina</taxon>
        <taxon>Agaricomycetes</taxon>
        <taxon>Agaricomycetidae</taxon>
        <taxon>Agaricales</taxon>
        <taxon>Agaricineae</taxon>
        <taxon>Psathyrellaceae</taxon>
        <taxon>Coprinopsis</taxon>
    </lineage>
</organism>
<evidence type="ECO:0000313" key="2">
    <source>
        <dbReference type="EMBL" id="TFK23765.1"/>
    </source>
</evidence>
<gene>
    <name evidence="2" type="ORF">FA15DRAFT_670142</name>
</gene>
<keyword evidence="3" id="KW-1185">Reference proteome</keyword>
<protein>
    <recommendedName>
        <fullName evidence="4">Peptidase C14</fullName>
    </recommendedName>
</protein>
<evidence type="ECO:0000256" key="1">
    <source>
        <dbReference type="ARBA" id="ARBA00009005"/>
    </source>
</evidence>
<dbReference type="PANTHER" id="PTHR48104">
    <property type="entry name" value="METACASPASE-4"/>
    <property type="match status" value="1"/>
</dbReference>